<reference evidence="2 3" key="1">
    <citation type="submission" date="2024-05" db="EMBL/GenBank/DDBJ databases">
        <title>Roseateles sp. 2.12 16S ribosomal RNA gene Genome sequencing and assembly.</title>
        <authorList>
            <person name="Woo H."/>
        </authorList>
    </citation>
    <scope>NUCLEOTIDE SEQUENCE [LARGE SCALE GENOMIC DNA]</scope>
    <source>
        <strain evidence="2 3">2.12</strain>
    </source>
</reference>
<keyword evidence="3" id="KW-1185">Reference proteome</keyword>
<gene>
    <name evidence="2" type="ORF">ABDJ40_00650</name>
</gene>
<keyword evidence="2" id="KW-0503">Monooxygenase</keyword>
<proteinExistence type="predicted"/>
<dbReference type="GO" id="GO:0004497">
    <property type="term" value="F:monooxygenase activity"/>
    <property type="evidence" value="ECO:0007669"/>
    <property type="project" value="UniProtKB-KW"/>
</dbReference>
<dbReference type="InterPro" id="IPR007138">
    <property type="entry name" value="ABM_dom"/>
</dbReference>
<evidence type="ECO:0000313" key="3">
    <source>
        <dbReference type="Proteomes" id="UP001462640"/>
    </source>
</evidence>
<keyword evidence="2" id="KW-0560">Oxidoreductase</keyword>
<dbReference type="Gene3D" id="3.30.70.100">
    <property type="match status" value="1"/>
</dbReference>
<evidence type="ECO:0000313" key="2">
    <source>
        <dbReference type="EMBL" id="MEO3711270.1"/>
    </source>
</evidence>
<dbReference type="InterPro" id="IPR011008">
    <property type="entry name" value="Dimeric_a/b-barrel"/>
</dbReference>
<sequence>MYTATFIFAKGDWDAEFHALDATIAEAARALPGYLGEESWDNAERGLVSNVYYWESLEALQALMQHPAHLEAKRQQARWLQGYQVHVAQVLRSYGDGRLAPPGATCPVHHPQAGD</sequence>
<dbReference type="RefSeq" id="WP_347604729.1">
    <property type="nucleotide sequence ID" value="NZ_JBDPZC010000001.1"/>
</dbReference>
<evidence type="ECO:0000259" key="1">
    <source>
        <dbReference type="PROSITE" id="PS51725"/>
    </source>
</evidence>
<protein>
    <submittedName>
        <fullName evidence="2">Antibiotic biosynthesis monooxygenase</fullName>
    </submittedName>
</protein>
<dbReference type="SUPFAM" id="SSF54909">
    <property type="entry name" value="Dimeric alpha+beta barrel"/>
    <property type="match status" value="1"/>
</dbReference>
<dbReference type="EMBL" id="JBDPZC010000001">
    <property type="protein sequence ID" value="MEO3711270.1"/>
    <property type="molecule type" value="Genomic_DNA"/>
</dbReference>
<comment type="caution">
    <text evidence="2">The sequence shown here is derived from an EMBL/GenBank/DDBJ whole genome shotgun (WGS) entry which is preliminary data.</text>
</comment>
<dbReference type="Proteomes" id="UP001462640">
    <property type="component" value="Unassembled WGS sequence"/>
</dbReference>
<organism evidence="2 3">
    <name type="scientific">Roseateles flavus</name>
    <dbReference type="NCBI Taxonomy" id="3149041"/>
    <lineage>
        <taxon>Bacteria</taxon>
        <taxon>Pseudomonadati</taxon>
        <taxon>Pseudomonadota</taxon>
        <taxon>Betaproteobacteria</taxon>
        <taxon>Burkholderiales</taxon>
        <taxon>Sphaerotilaceae</taxon>
        <taxon>Roseateles</taxon>
    </lineage>
</organism>
<name>A0ABV0G8B1_9BURK</name>
<accession>A0ABV0G8B1</accession>
<dbReference type="Pfam" id="PF03992">
    <property type="entry name" value="ABM"/>
    <property type="match status" value="1"/>
</dbReference>
<dbReference type="PROSITE" id="PS51725">
    <property type="entry name" value="ABM"/>
    <property type="match status" value="1"/>
</dbReference>
<feature type="domain" description="ABM" evidence="1">
    <location>
        <begin position="1"/>
        <end position="88"/>
    </location>
</feature>